<dbReference type="EMBL" id="CP073720">
    <property type="protein sequence ID" value="UWP79106.1"/>
    <property type="molecule type" value="Genomic_DNA"/>
</dbReference>
<dbReference type="PANTHER" id="PTHR38011">
    <property type="entry name" value="DIHYDROFOLATE REDUCTASE FAMILY PROTEIN (AFU_ORTHOLOGUE AFUA_8G06820)"/>
    <property type="match status" value="1"/>
</dbReference>
<evidence type="ECO:0000259" key="1">
    <source>
        <dbReference type="Pfam" id="PF01872"/>
    </source>
</evidence>
<evidence type="ECO:0000313" key="3">
    <source>
        <dbReference type="Proteomes" id="UP001059617"/>
    </source>
</evidence>
<name>A0ABY5VTG6_9ACTN</name>
<dbReference type="SUPFAM" id="SSF53597">
    <property type="entry name" value="Dihydrofolate reductase-like"/>
    <property type="match status" value="1"/>
</dbReference>
<feature type="domain" description="Bacterial bifunctional deaminase-reductase C-terminal" evidence="1">
    <location>
        <begin position="3"/>
        <end position="180"/>
    </location>
</feature>
<gene>
    <name evidence="2" type="ORF">Dfulv_28505</name>
</gene>
<evidence type="ECO:0000313" key="2">
    <source>
        <dbReference type="EMBL" id="UWP79106.1"/>
    </source>
</evidence>
<protein>
    <submittedName>
        <fullName evidence="2">Dihydrofolate reductase family protein</fullName>
    </submittedName>
</protein>
<dbReference type="RefSeq" id="WP_259856623.1">
    <property type="nucleotide sequence ID" value="NZ_BAAAST010000100.1"/>
</dbReference>
<organism evidence="2 3">
    <name type="scientific">Dactylosporangium fulvum</name>
    <dbReference type="NCBI Taxonomy" id="53359"/>
    <lineage>
        <taxon>Bacteria</taxon>
        <taxon>Bacillati</taxon>
        <taxon>Actinomycetota</taxon>
        <taxon>Actinomycetes</taxon>
        <taxon>Micromonosporales</taxon>
        <taxon>Micromonosporaceae</taxon>
        <taxon>Dactylosporangium</taxon>
    </lineage>
</organism>
<keyword evidence="3" id="KW-1185">Reference proteome</keyword>
<accession>A0ABY5VTG6</accession>
<dbReference type="InterPro" id="IPR024072">
    <property type="entry name" value="DHFR-like_dom_sf"/>
</dbReference>
<dbReference type="PANTHER" id="PTHR38011:SF11">
    <property type="entry name" value="2,5-DIAMINO-6-RIBOSYLAMINO-4(3H)-PYRIMIDINONE 5'-PHOSPHATE REDUCTASE"/>
    <property type="match status" value="1"/>
</dbReference>
<dbReference type="Proteomes" id="UP001059617">
    <property type="component" value="Chromosome"/>
</dbReference>
<reference evidence="2" key="2">
    <citation type="submission" date="2022-09" db="EMBL/GenBank/DDBJ databases">
        <title>Biosynthetic gene clusters of Dactylosporangioum fulvum.</title>
        <authorList>
            <person name="Caradec T."/>
        </authorList>
    </citation>
    <scope>NUCLEOTIDE SEQUENCE</scope>
    <source>
        <strain evidence="2">NRRL B-16292</strain>
    </source>
</reference>
<dbReference type="Pfam" id="PF01872">
    <property type="entry name" value="RibD_C"/>
    <property type="match status" value="1"/>
</dbReference>
<dbReference type="InterPro" id="IPR050765">
    <property type="entry name" value="Riboflavin_Biosynth_HTPR"/>
</dbReference>
<dbReference type="InterPro" id="IPR002734">
    <property type="entry name" value="RibDG_C"/>
</dbReference>
<reference evidence="2" key="1">
    <citation type="submission" date="2021-04" db="EMBL/GenBank/DDBJ databases">
        <authorList>
            <person name="Hartkoorn R.C."/>
            <person name="Beaudoing E."/>
            <person name="Hot D."/>
        </authorList>
    </citation>
    <scope>NUCLEOTIDE SEQUENCE</scope>
    <source>
        <strain evidence="2">NRRL B-16292</strain>
    </source>
</reference>
<sequence length="189" mass="20520">MRKLVYYVAATVDGFIAGPRGEFDFFPMHSDLLAAMNAEQPETVPTAFRAQAGLADAPNLRFDTVLMGRGTYEPALKEGITSPYAHLRQYVFSRTLAATDPEVEIVTDDPVGFVQRLKQQPGKDIWLCGGGSLAGQLLPEIDELMVKRYPVMVGSGIPMFDAPFRPAPLSVAGTRTFGSGASVVTYTWA</sequence>
<dbReference type="Gene3D" id="3.40.430.10">
    <property type="entry name" value="Dihydrofolate Reductase, subunit A"/>
    <property type="match status" value="1"/>
</dbReference>
<proteinExistence type="predicted"/>